<proteinExistence type="predicted"/>
<keyword evidence="2" id="KW-1185">Reference proteome</keyword>
<dbReference type="RefSeq" id="WP_211083791.1">
    <property type="nucleotide sequence ID" value="NZ_CBCSLC010000009.1"/>
</dbReference>
<evidence type="ECO:0000313" key="1">
    <source>
        <dbReference type="EMBL" id="MBP2247335.1"/>
    </source>
</evidence>
<name>A0ABS4RYA9_PAEXY</name>
<comment type="caution">
    <text evidence="1">The sequence shown here is derived from an EMBL/GenBank/DDBJ whole genome shotgun (WGS) entry which is preliminary data.</text>
</comment>
<reference evidence="1 2" key="1">
    <citation type="submission" date="2021-03" db="EMBL/GenBank/DDBJ databases">
        <title>Genomic Encyclopedia of Type Strains, Phase IV (KMG-IV): sequencing the most valuable type-strain genomes for metagenomic binning, comparative biology and taxonomic classification.</title>
        <authorList>
            <person name="Goeker M."/>
        </authorList>
    </citation>
    <scope>NUCLEOTIDE SEQUENCE [LARGE SCALE GENOMIC DNA]</scope>
    <source>
        <strain evidence="1 2">DSM 21292</strain>
    </source>
</reference>
<protein>
    <submittedName>
        <fullName evidence="1">Uncharacterized protein</fullName>
    </submittedName>
</protein>
<dbReference type="Proteomes" id="UP000810207">
    <property type="component" value="Unassembled WGS sequence"/>
</dbReference>
<sequence length="63" mass="7257">MKIIADKSYIVSGRPAFADCNLEADHRQIMMKKDRRSADEAFSRSFMSWIRPCAVREMCIDTG</sequence>
<organism evidence="1 2">
    <name type="scientific">Paenibacillus xylanexedens</name>
    <dbReference type="NCBI Taxonomy" id="528191"/>
    <lineage>
        <taxon>Bacteria</taxon>
        <taxon>Bacillati</taxon>
        <taxon>Bacillota</taxon>
        <taxon>Bacilli</taxon>
        <taxon>Bacillales</taxon>
        <taxon>Paenibacillaceae</taxon>
        <taxon>Paenibacillus</taxon>
    </lineage>
</organism>
<evidence type="ECO:0000313" key="2">
    <source>
        <dbReference type="Proteomes" id="UP000810207"/>
    </source>
</evidence>
<gene>
    <name evidence="1" type="ORF">J2Z28_003987</name>
</gene>
<accession>A0ABS4RYA9</accession>
<dbReference type="EMBL" id="JAGIKV010000015">
    <property type="protein sequence ID" value="MBP2247335.1"/>
    <property type="molecule type" value="Genomic_DNA"/>
</dbReference>